<keyword evidence="3" id="KW-1185">Reference proteome</keyword>
<dbReference type="SUPFAM" id="SSF53474">
    <property type="entry name" value="alpha/beta-Hydrolases"/>
    <property type="match status" value="1"/>
</dbReference>
<sequence length="346" mass="36061">MRLTFLGVLTALLALTLGGLVVPAPATAAPPRVVSRAVSFDVENTNATTALCLPDNESYRLHARLVGPARAIEGRSGPLRINVLVHDEGTGSWSWHLRGRGLRGYDYATRLAERGETSLVIDRLGYGASGHPTSTCLGAQADVLHQVVQHLRSGRYDFADPRLGSTPAAAHVVTHGLGLGAAIAQVEAATFDDVAGLVLMSWTDRSATQLAQEELGRQRAACLSGSAAAPAAGAAAFRQQLFAVAPARVQRAAAARRVPVPCGDVLSRAPMRLASGLGAGQVDAPVLLLYGGADALTRPSARTAQASAYPTRTTTRTFTGAGSALPLERPAQVGTTVLRWLDQSQG</sequence>
<feature type="signal peptide" evidence="1">
    <location>
        <begin position="1"/>
        <end position="28"/>
    </location>
</feature>
<dbReference type="Gene3D" id="3.40.50.1820">
    <property type="entry name" value="alpha/beta hydrolase"/>
    <property type="match status" value="1"/>
</dbReference>
<keyword evidence="2" id="KW-0378">Hydrolase</keyword>
<comment type="caution">
    <text evidence="2">The sequence shown here is derived from an EMBL/GenBank/DDBJ whole genome shotgun (WGS) entry which is preliminary data.</text>
</comment>
<dbReference type="InterPro" id="IPR029058">
    <property type="entry name" value="AB_hydrolase_fold"/>
</dbReference>
<dbReference type="GO" id="GO:0016787">
    <property type="term" value="F:hydrolase activity"/>
    <property type="evidence" value="ECO:0007669"/>
    <property type="project" value="UniProtKB-KW"/>
</dbReference>
<dbReference type="Proteomes" id="UP001596135">
    <property type="component" value="Unassembled WGS sequence"/>
</dbReference>
<protein>
    <submittedName>
        <fullName evidence="2">Alpha/beta fold hydrolase</fullName>
    </submittedName>
</protein>
<proteinExistence type="predicted"/>
<keyword evidence="1" id="KW-0732">Signal</keyword>
<gene>
    <name evidence="2" type="ORF">ACFPYL_20525</name>
</gene>
<feature type="chain" id="PRO_5046321570" evidence="1">
    <location>
        <begin position="29"/>
        <end position="346"/>
    </location>
</feature>
<accession>A0ABW1LQS6</accession>
<name>A0ABW1LQS6_9ACTN</name>
<organism evidence="2 3">
    <name type="scientific">Nocardioides hankookensis</name>
    <dbReference type="NCBI Taxonomy" id="443157"/>
    <lineage>
        <taxon>Bacteria</taxon>
        <taxon>Bacillati</taxon>
        <taxon>Actinomycetota</taxon>
        <taxon>Actinomycetes</taxon>
        <taxon>Propionibacteriales</taxon>
        <taxon>Nocardioidaceae</taxon>
        <taxon>Nocardioides</taxon>
    </lineage>
</organism>
<evidence type="ECO:0000313" key="3">
    <source>
        <dbReference type="Proteomes" id="UP001596135"/>
    </source>
</evidence>
<reference evidence="3" key="1">
    <citation type="journal article" date="2019" name="Int. J. Syst. Evol. Microbiol.">
        <title>The Global Catalogue of Microorganisms (GCM) 10K type strain sequencing project: providing services to taxonomists for standard genome sequencing and annotation.</title>
        <authorList>
            <consortium name="The Broad Institute Genomics Platform"/>
            <consortium name="The Broad Institute Genome Sequencing Center for Infectious Disease"/>
            <person name="Wu L."/>
            <person name="Ma J."/>
        </authorList>
    </citation>
    <scope>NUCLEOTIDE SEQUENCE [LARGE SCALE GENOMIC DNA]</scope>
    <source>
        <strain evidence="3">CCUG 54522</strain>
    </source>
</reference>
<dbReference type="RefSeq" id="WP_379158780.1">
    <property type="nucleotide sequence ID" value="NZ_JBHSRJ010000009.1"/>
</dbReference>
<evidence type="ECO:0000313" key="2">
    <source>
        <dbReference type="EMBL" id="MFC6045483.1"/>
    </source>
</evidence>
<evidence type="ECO:0000256" key="1">
    <source>
        <dbReference type="SAM" id="SignalP"/>
    </source>
</evidence>
<dbReference type="EMBL" id="JBHSRJ010000009">
    <property type="protein sequence ID" value="MFC6045483.1"/>
    <property type="molecule type" value="Genomic_DNA"/>
</dbReference>